<keyword evidence="2" id="KW-0378">Hydrolase</keyword>
<organism evidence="6 7">
    <name type="scientific">Cystobacter ferrugineus</name>
    <dbReference type="NCBI Taxonomy" id="83449"/>
    <lineage>
        <taxon>Bacteria</taxon>
        <taxon>Pseudomonadati</taxon>
        <taxon>Myxococcota</taxon>
        <taxon>Myxococcia</taxon>
        <taxon>Myxococcales</taxon>
        <taxon>Cystobacterineae</taxon>
        <taxon>Archangiaceae</taxon>
        <taxon>Cystobacter</taxon>
    </lineage>
</organism>
<keyword evidence="7" id="KW-1185">Reference proteome</keyword>
<evidence type="ECO:0000256" key="2">
    <source>
        <dbReference type="ARBA" id="ARBA00022801"/>
    </source>
</evidence>
<evidence type="ECO:0000313" key="7">
    <source>
        <dbReference type="Proteomes" id="UP000182229"/>
    </source>
</evidence>
<dbReference type="SUPFAM" id="SSF53474">
    <property type="entry name" value="alpha/beta-Hydrolases"/>
    <property type="match status" value="1"/>
</dbReference>
<accession>A0A1L9BJF3</accession>
<dbReference type="PANTHER" id="PTHR43248">
    <property type="entry name" value="2-SUCCINYL-6-HYDROXY-2,4-CYCLOHEXADIENE-1-CARBOXYLATE SYNTHASE"/>
    <property type="match status" value="1"/>
</dbReference>
<dbReference type="GO" id="GO:0008233">
    <property type="term" value="F:peptidase activity"/>
    <property type="evidence" value="ECO:0007669"/>
    <property type="project" value="InterPro"/>
</dbReference>
<evidence type="ECO:0000256" key="3">
    <source>
        <dbReference type="SAM" id="SignalP"/>
    </source>
</evidence>
<dbReference type="Gene3D" id="3.40.50.1820">
    <property type="entry name" value="alpha/beta hydrolase"/>
    <property type="match status" value="1"/>
</dbReference>
<reference evidence="6 7" key="2">
    <citation type="submission" date="2016-12" db="EMBL/GenBank/DDBJ databases">
        <title>Draft Genome Sequence of Cystobacter ferrugineus Strain Cbfe23.</title>
        <authorList>
            <person name="Akbar S."/>
            <person name="Dowd S.E."/>
            <person name="Stevens D.C."/>
        </authorList>
    </citation>
    <scope>NUCLEOTIDE SEQUENCE [LARGE SCALE GENOMIC DNA]</scope>
    <source>
        <strain evidence="6 7">Cbfe23</strain>
    </source>
</reference>
<evidence type="ECO:0000259" key="4">
    <source>
        <dbReference type="Pfam" id="PF00561"/>
    </source>
</evidence>
<evidence type="ECO:0008006" key="8">
    <source>
        <dbReference type="Google" id="ProtNLM"/>
    </source>
</evidence>
<dbReference type="STRING" id="83449.BON30_04155"/>
<dbReference type="InterPro" id="IPR013595">
    <property type="entry name" value="Pept_S33_TAP-like_C"/>
</dbReference>
<gene>
    <name evidence="6" type="ORF">BON30_04155</name>
</gene>
<dbReference type="PRINTS" id="PR00793">
    <property type="entry name" value="PROAMNOPTASE"/>
</dbReference>
<dbReference type="Pfam" id="PF00561">
    <property type="entry name" value="Abhydrolase_1"/>
    <property type="match status" value="1"/>
</dbReference>
<evidence type="ECO:0000313" key="6">
    <source>
        <dbReference type="EMBL" id="OJH42400.1"/>
    </source>
</evidence>
<evidence type="ECO:0000256" key="1">
    <source>
        <dbReference type="ARBA" id="ARBA00010088"/>
    </source>
</evidence>
<feature type="domain" description="Peptidase S33 tripeptidyl aminopeptidase-like C-terminal" evidence="5">
    <location>
        <begin position="402"/>
        <end position="496"/>
    </location>
</feature>
<dbReference type="InterPro" id="IPR002410">
    <property type="entry name" value="Peptidase_S33"/>
</dbReference>
<dbReference type="Proteomes" id="UP000182229">
    <property type="component" value="Unassembled WGS sequence"/>
</dbReference>
<dbReference type="InterPro" id="IPR051601">
    <property type="entry name" value="Serine_prot/Carboxylest_S33"/>
</dbReference>
<dbReference type="InterPro" id="IPR029058">
    <property type="entry name" value="AB_hydrolase_fold"/>
</dbReference>
<evidence type="ECO:0000259" key="5">
    <source>
        <dbReference type="Pfam" id="PF08386"/>
    </source>
</evidence>
<comment type="caution">
    <text evidence="6">The sequence shown here is derived from an EMBL/GenBank/DDBJ whole genome shotgun (WGS) entry which is preliminary data.</text>
</comment>
<dbReference type="AlphaFoldDB" id="A0A1L9BJF3"/>
<dbReference type="RefSeq" id="WP_187344894.1">
    <property type="nucleotide sequence ID" value="NZ_MPIN01000001.1"/>
</dbReference>
<feature type="chain" id="PRO_5010220791" description="Alpha/beta hydrolase" evidence="3">
    <location>
        <begin position="28"/>
        <end position="522"/>
    </location>
</feature>
<comment type="similarity">
    <text evidence="1">Belongs to the peptidase S33 family.</text>
</comment>
<proteinExistence type="inferred from homology"/>
<feature type="signal peptide" evidence="3">
    <location>
        <begin position="1"/>
        <end position="27"/>
    </location>
</feature>
<dbReference type="InterPro" id="IPR000073">
    <property type="entry name" value="AB_hydrolase_1"/>
</dbReference>
<keyword evidence="3" id="KW-0732">Signal</keyword>
<dbReference type="GO" id="GO:0006508">
    <property type="term" value="P:proteolysis"/>
    <property type="evidence" value="ECO:0007669"/>
    <property type="project" value="InterPro"/>
</dbReference>
<name>A0A1L9BJF3_9BACT</name>
<dbReference type="EMBL" id="MPIN01000001">
    <property type="protein sequence ID" value="OJH42400.1"/>
    <property type="molecule type" value="Genomic_DNA"/>
</dbReference>
<feature type="domain" description="AB hydrolase-1" evidence="4">
    <location>
        <begin position="108"/>
        <end position="269"/>
    </location>
</feature>
<protein>
    <recommendedName>
        <fullName evidence="8">Alpha/beta hydrolase</fullName>
    </recommendedName>
</protein>
<dbReference type="PANTHER" id="PTHR43248:SF25">
    <property type="entry name" value="AB HYDROLASE-1 DOMAIN-CONTAINING PROTEIN-RELATED"/>
    <property type="match status" value="1"/>
</dbReference>
<dbReference type="Pfam" id="PF08386">
    <property type="entry name" value="Abhydrolase_4"/>
    <property type="match status" value="1"/>
</dbReference>
<reference evidence="7" key="1">
    <citation type="submission" date="2016-11" db="EMBL/GenBank/DDBJ databases">
        <authorList>
            <person name="Shukria A."/>
            <person name="Stevens D.C."/>
        </authorList>
    </citation>
    <scope>NUCLEOTIDE SEQUENCE [LARGE SCALE GENOMIC DNA]</scope>
    <source>
        <strain evidence="7">Cbfe23</strain>
    </source>
</reference>
<sequence length="522" mass="56087">MRFSRRGLTRWLVRVGSGLLLAGCGQADEAEPSSAMDSTGMALVKKHAPVGFEPTPCWFSLAPDQVEGETVRCGYVAVPEHHAQPEGKWIHLAVALFGNPEEVKAKDPVVLLEGGPGVRAAYLASTLTRERVEALAPDRQLIVFDQRGVGASQPALECWEVGMPYPDPLRRCSARLQGQGIDITAYNTQESAGDVEALRVALGFQHINLRGSAYGSRLAMEVLRRAPQRVRSAIVDSVLPPRDNLYLQAVPGFDRSLRKVFEVCAADAACNARYPSLEPLFSSVVQSLDARPLPVVFQTQEGRSGRMQVNGAIFVQFLHSFLQDPALLETLPAMLHALKEEQTTLLGNAIGASPVLTSFMRLSYGMHLSTLCREEVSATTPEAVTAGAAGALPELRGFFLPTQLDMFNTCAQWPAGTAEAAWYEPVVSKVPTLLLSGEFDPVTPPGLASAAVRPLKHGHHVVIAGGSHAVLSSHPCAADISRAFLRKPAVRPDTSCAAEGRIRFLVEPPATTAAQADGNEAR</sequence>